<reference evidence="1 2" key="1">
    <citation type="journal article" date="2023" name="Int. J. Syst. Evol. Microbiol.">
        <title>Terrisporobacter hibernicus sp. nov., isolated from bovine faeces in Northern Ireland.</title>
        <authorList>
            <person name="Mitchell M."/>
            <person name="Nguyen S.V."/>
            <person name="Connor M."/>
            <person name="Fairley D.J."/>
            <person name="Donoghue O."/>
            <person name="Marshall H."/>
            <person name="Koolman L."/>
            <person name="McMullan G."/>
            <person name="Schaffer K.E."/>
            <person name="McGrath J.W."/>
            <person name="Fanning S."/>
        </authorList>
    </citation>
    <scope>NUCLEOTIDE SEQUENCE [LARGE SCALE GENOMIC DNA]</scope>
    <source>
        <strain evidence="1 2">MCA3</strain>
    </source>
</reference>
<evidence type="ECO:0000313" key="2">
    <source>
        <dbReference type="Proteomes" id="UP001198983"/>
    </source>
</evidence>
<dbReference type="KEGG" id="tem:JW646_07300"/>
<dbReference type="AlphaFoldDB" id="A0AAX2ZLK9"/>
<dbReference type="Proteomes" id="UP001198983">
    <property type="component" value="Chromosome"/>
</dbReference>
<keyword evidence="2" id="KW-1185">Reference proteome</keyword>
<gene>
    <name evidence="1" type="ORF">JW646_07300</name>
</gene>
<dbReference type="RefSeq" id="WP_228417106.1">
    <property type="nucleotide sequence ID" value="NZ_CP081135.1"/>
</dbReference>
<protein>
    <submittedName>
        <fullName evidence="1">Uncharacterized protein</fullName>
    </submittedName>
</protein>
<organism evidence="1 2">
    <name type="scientific">Terrisporobacter hibernicus</name>
    <dbReference type="NCBI Taxonomy" id="2813371"/>
    <lineage>
        <taxon>Bacteria</taxon>
        <taxon>Bacillati</taxon>
        <taxon>Bacillota</taxon>
        <taxon>Clostridia</taxon>
        <taxon>Peptostreptococcales</taxon>
        <taxon>Peptostreptococcaceae</taxon>
        <taxon>Terrisporobacter</taxon>
    </lineage>
</organism>
<dbReference type="EMBL" id="CP081135">
    <property type="protein sequence ID" value="UEL49242.1"/>
    <property type="molecule type" value="Genomic_DNA"/>
</dbReference>
<accession>A0AAX2ZLK9</accession>
<evidence type="ECO:0000313" key="1">
    <source>
        <dbReference type="EMBL" id="UEL49242.1"/>
    </source>
</evidence>
<sequence length="125" mass="14773">MLRKKFYVWLNDHLEKMPLNVIAVNFNLYEGEYKTYDIELIGSAIFNVEDDDWACEKIFSTEESLFSIPIYDDISDWRESMTFIKEMIEEYMKVGEYSNKLIQLQAVGLGFVDGDIELIYLNNNK</sequence>
<name>A0AAX2ZLK9_9FIRM</name>
<proteinExistence type="predicted"/>